<keyword evidence="2" id="KW-0328">Glycosyltransferase</keyword>
<dbReference type="Pfam" id="PF13578">
    <property type="entry name" value="Methyltransf_24"/>
    <property type="match status" value="1"/>
</dbReference>
<evidence type="ECO:0000256" key="1">
    <source>
        <dbReference type="ARBA" id="ARBA00006351"/>
    </source>
</evidence>
<dbReference type="PANTHER" id="PTHR13778:SF47">
    <property type="entry name" value="LIPOPOLYSACCHARIDE 1,3-GALACTOSYLTRANSFERASE"/>
    <property type="match status" value="1"/>
</dbReference>
<dbReference type="Pfam" id="PF01501">
    <property type="entry name" value="Glyco_transf_8"/>
    <property type="match status" value="1"/>
</dbReference>
<evidence type="ECO:0000256" key="3">
    <source>
        <dbReference type="ARBA" id="ARBA00022679"/>
    </source>
</evidence>
<evidence type="ECO:0000313" key="6">
    <source>
        <dbReference type="Proteomes" id="UP000310158"/>
    </source>
</evidence>
<evidence type="ECO:0000256" key="2">
    <source>
        <dbReference type="ARBA" id="ARBA00022676"/>
    </source>
</evidence>
<dbReference type="PANTHER" id="PTHR13778">
    <property type="entry name" value="GLYCOSYLTRANSFERASE 8 DOMAIN-CONTAINING PROTEIN"/>
    <property type="match status" value="1"/>
</dbReference>
<protein>
    <recommendedName>
        <fullName evidence="7">Glycosyltransferase family 8 protein</fullName>
    </recommendedName>
</protein>
<reference evidence="5 6" key="1">
    <citation type="submission" date="2019-02" db="EMBL/GenBank/DDBJ databases">
        <title>Genome sequencing of the rare red list fungi Bondarzewia mesenterica.</title>
        <authorList>
            <person name="Buettner E."/>
            <person name="Kellner H."/>
        </authorList>
    </citation>
    <scope>NUCLEOTIDE SEQUENCE [LARGE SCALE GENOMIC DNA]</scope>
    <source>
        <strain evidence="5 6">DSM 108281</strain>
    </source>
</reference>
<organism evidence="5 6">
    <name type="scientific">Bondarzewia mesenterica</name>
    <dbReference type="NCBI Taxonomy" id="1095465"/>
    <lineage>
        <taxon>Eukaryota</taxon>
        <taxon>Fungi</taxon>
        <taxon>Dikarya</taxon>
        <taxon>Basidiomycota</taxon>
        <taxon>Agaricomycotina</taxon>
        <taxon>Agaricomycetes</taxon>
        <taxon>Russulales</taxon>
        <taxon>Bondarzewiaceae</taxon>
        <taxon>Bondarzewia</taxon>
    </lineage>
</organism>
<dbReference type="InterPro" id="IPR050748">
    <property type="entry name" value="Glycosyltrans_8_dom-fam"/>
</dbReference>
<dbReference type="AlphaFoldDB" id="A0A4S4LCU5"/>
<dbReference type="InterPro" id="IPR029063">
    <property type="entry name" value="SAM-dependent_MTases_sf"/>
</dbReference>
<comment type="similarity">
    <text evidence="1">Belongs to the glycosyltransferase 8 family.</text>
</comment>
<dbReference type="Proteomes" id="UP000310158">
    <property type="component" value="Unassembled WGS sequence"/>
</dbReference>
<dbReference type="SUPFAM" id="SSF53335">
    <property type="entry name" value="S-adenosyl-L-methionine-dependent methyltransferases"/>
    <property type="match status" value="1"/>
</dbReference>
<evidence type="ECO:0008006" key="7">
    <source>
        <dbReference type="Google" id="ProtNLM"/>
    </source>
</evidence>
<dbReference type="EMBL" id="SGPL01000669">
    <property type="protein sequence ID" value="THH08848.1"/>
    <property type="molecule type" value="Genomic_DNA"/>
</dbReference>
<proteinExistence type="inferred from homology"/>
<sequence>MTYQPSQKLKTHTDYLFTPTQDWFSFNIDDWKLLFPLVTSAAPRVLEIGSWEGRSAVFLLTELCKQSGSIVCIDHFDLQRTDAGKERYRKITHNLALTGKPHRILDEFSFPALMQLLEEEMVSEEPGFDWIYIDGSHEADDTALDGELAWRLARRGAIVIFDDYDWDSQPKESMHHPKRGIDAFLALHKGDYTLLSSPTQYQVILKKTSDMRIGFLVKDKADRADRLRGALGYGVYVAYAVDQAYAMPAAVSIRSLILHTPGRVTVYVVDCGLTEDDKEKLQHSIPHRNDFTLLFIDLPKNSLVQEMGIVWAKVDLMRTLPVERVLYVDADTLVRGDVRALWNTDLDNHSLGATRDVGLPMGHDELRCCYFNAGVLLMDLTRIRARASELEALARSMRDSPFRDQDILNVHFRDDVLEISLAWNGQGLGTYAEMASEDRDKVNLQEMTNPRIVHFTGPVQPEMASVLNRWVQPYTAKPWGYAGAPGHPYAEEWWRVLDDTAWKGYRTSEAFRRIREEAMANAEKDAIVEFERKVGSAID</sequence>
<dbReference type="Gene3D" id="3.40.50.150">
    <property type="entry name" value="Vaccinia Virus protein VP39"/>
    <property type="match status" value="1"/>
</dbReference>
<gene>
    <name evidence="5" type="ORF">EW146_g8856</name>
</gene>
<name>A0A4S4LCU5_9AGAM</name>
<comment type="caution">
    <text evidence="5">The sequence shown here is derived from an EMBL/GenBank/DDBJ whole genome shotgun (WGS) entry which is preliminary data.</text>
</comment>
<dbReference type="InterPro" id="IPR029044">
    <property type="entry name" value="Nucleotide-diphossugar_trans"/>
</dbReference>
<dbReference type="CDD" id="cd04194">
    <property type="entry name" value="GT8_A4GalT_like"/>
    <property type="match status" value="1"/>
</dbReference>
<keyword evidence="4" id="KW-0479">Metal-binding</keyword>
<dbReference type="OrthoDB" id="2014201at2759"/>
<dbReference type="GO" id="GO:0016757">
    <property type="term" value="F:glycosyltransferase activity"/>
    <property type="evidence" value="ECO:0007669"/>
    <property type="project" value="UniProtKB-KW"/>
</dbReference>
<evidence type="ECO:0000256" key="4">
    <source>
        <dbReference type="ARBA" id="ARBA00022723"/>
    </source>
</evidence>
<dbReference type="InterPro" id="IPR002495">
    <property type="entry name" value="Glyco_trans_8"/>
</dbReference>
<keyword evidence="3" id="KW-0808">Transferase</keyword>
<dbReference type="Gene3D" id="3.90.550.10">
    <property type="entry name" value="Spore Coat Polysaccharide Biosynthesis Protein SpsA, Chain A"/>
    <property type="match status" value="1"/>
</dbReference>
<dbReference type="SUPFAM" id="SSF53448">
    <property type="entry name" value="Nucleotide-diphospho-sugar transferases"/>
    <property type="match status" value="1"/>
</dbReference>
<accession>A0A4S4LCU5</accession>
<evidence type="ECO:0000313" key="5">
    <source>
        <dbReference type="EMBL" id="THH08848.1"/>
    </source>
</evidence>
<keyword evidence="6" id="KW-1185">Reference proteome</keyword>
<dbReference type="GO" id="GO:0046872">
    <property type="term" value="F:metal ion binding"/>
    <property type="evidence" value="ECO:0007669"/>
    <property type="project" value="UniProtKB-KW"/>
</dbReference>